<dbReference type="AlphaFoldDB" id="A0A7X5XN79"/>
<dbReference type="Proteomes" id="UP000535078">
    <property type="component" value="Unassembled WGS sequence"/>
</dbReference>
<comment type="caution">
    <text evidence="2">The sequence shown here is derived from an EMBL/GenBank/DDBJ whole genome shotgun (WGS) entry which is preliminary data.</text>
</comment>
<accession>A0A7X5XN79</accession>
<gene>
    <name evidence="2" type="ORF">GGR90_000360</name>
</gene>
<keyword evidence="3" id="KW-1185">Reference proteome</keyword>
<evidence type="ECO:0000313" key="2">
    <source>
        <dbReference type="EMBL" id="NJB88208.1"/>
    </source>
</evidence>
<organism evidence="2 3">
    <name type="scientific">Sphingopyxis italica</name>
    <dbReference type="NCBI Taxonomy" id="1129133"/>
    <lineage>
        <taxon>Bacteria</taxon>
        <taxon>Pseudomonadati</taxon>
        <taxon>Pseudomonadota</taxon>
        <taxon>Alphaproteobacteria</taxon>
        <taxon>Sphingomonadales</taxon>
        <taxon>Sphingomonadaceae</taxon>
        <taxon>Sphingopyxis</taxon>
    </lineage>
</organism>
<feature type="transmembrane region" description="Helical" evidence="1">
    <location>
        <begin position="88"/>
        <end position="108"/>
    </location>
</feature>
<protein>
    <submittedName>
        <fullName evidence="2">Uncharacterized protein</fullName>
    </submittedName>
</protein>
<evidence type="ECO:0000313" key="3">
    <source>
        <dbReference type="Proteomes" id="UP000535078"/>
    </source>
</evidence>
<keyword evidence="1" id="KW-0472">Membrane</keyword>
<feature type="transmembrane region" description="Helical" evidence="1">
    <location>
        <begin position="7"/>
        <end position="24"/>
    </location>
</feature>
<feature type="transmembrane region" description="Helical" evidence="1">
    <location>
        <begin position="114"/>
        <end position="136"/>
    </location>
</feature>
<evidence type="ECO:0000256" key="1">
    <source>
        <dbReference type="SAM" id="Phobius"/>
    </source>
</evidence>
<proteinExistence type="predicted"/>
<sequence length="140" mass="15857">MSFREKIHWATLVTMILAFGWYFLVYPWRIVGSPAGVMASAGMLVPVTIAIIVAMTVATAFLAIRSPREADAREDERDRSFHMRGTHFGYYPLVVGIWINILLIFWGIGQTAQLNLMIATLVVAEIVRIGTQLYLYRRGH</sequence>
<dbReference type="RefSeq" id="WP_167918932.1">
    <property type="nucleotide sequence ID" value="NZ_JAATIT010000001.1"/>
</dbReference>
<name>A0A7X5XN79_9SPHN</name>
<keyword evidence="1" id="KW-0812">Transmembrane</keyword>
<dbReference type="EMBL" id="JAATIT010000001">
    <property type="protein sequence ID" value="NJB88208.1"/>
    <property type="molecule type" value="Genomic_DNA"/>
</dbReference>
<feature type="transmembrane region" description="Helical" evidence="1">
    <location>
        <begin position="44"/>
        <end position="64"/>
    </location>
</feature>
<reference evidence="2 3" key="1">
    <citation type="submission" date="2020-03" db="EMBL/GenBank/DDBJ databases">
        <title>Genomic Encyclopedia of Type Strains, Phase IV (KMG-IV): sequencing the most valuable type-strain genomes for metagenomic binning, comparative biology and taxonomic classification.</title>
        <authorList>
            <person name="Goeker M."/>
        </authorList>
    </citation>
    <scope>NUCLEOTIDE SEQUENCE [LARGE SCALE GENOMIC DNA]</scope>
    <source>
        <strain evidence="2 3">DSM 25229</strain>
    </source>
</reference>
<keyword evidence="1" id="KW-1133">Transmembrane helix</keyword>